<accession>A0AA38R416</accession>
<sequence length="123" mass="12995">MPITHTLIKVAPRDHAALVAFYTAALAPIGYKQLGNFPSGMSALGVQRPEWFMMASEDTTTSGVHVCFSAPDRAAVDAFHAAAIATGGKDNGTPGVRERMSPNYYAAFAFDTQGNNIEVAFAG</sequence>
<dbReference type="EMBL" id="JANBVO010000055">
    <property type="protein sequence ID" value="KAJ9132630.1"/>
    <property type="molecule type" value="Genomic_DNA"/>
</dbReference>
<comment type="caution">
    <text evidence="1">The sequence shown here is derived from an EMBL/GenBank/DDBJ whole genome shotgun (WGS) entry which is preliminary data.</text>
</comment>
<proteinExistence type="predicted"/>
<dbReference type="Gene3D" id="3.10.180.10">
    <property type="entry name" value="2,3-Dihydroxybiphenyl 1,2-Dioxygenase, domain 1"/>
    <property type="match status" value="1"/>
</dbReference>
<evidence type="ECO:0008006" key="3">
    <source>
        <dbReference type="Google" id="ProtNLM"/>
    </source>
</evidence>
<dbReference type="PANTHER" id="PTHR35006">
    <property type="entry name" value="GLYOXALASE FAMILY PROTEIN (AFU_ORTHOLOGUE AFUA_5G14830)"/>
    <property type="match status" value="1"/>
</dbReference>
<keyword evidence="2" id="KW-1185">Reference proteome</keyword>
<dbReference type="PANTHER" id="PTHR35006:SF2">
    <property type="entry name" value="GLYOXALASE FAMILY PROTEIN (AFU_ORTHOLOGUE AFUA_5G14830)"/>
    <property type="match status" value="1"/>
</dbReference>
<name>A0AA38R416_9PEZI</name>
<reference evidence="1" key="1">
    <citation type="submission" date="2022-07" db="EMBL/GenBank/DDBJ databases">
        <title>Fungi with potential for degradation of polypropylene.</title>
        <authorList>
            <person name="Gostincar C."/>
        </authorList>
    </citation>
    <scope>NUCLEOTIDE SEQUENCE</scope>
    <source>
        <strain evidence="1">EXF-13308</strain>
    </source>
</reference>
<organism evidence="1 2">
    <name type="scientific">Pleurostoma richardsiae</name>
    <dbReference type="NCBI Taxonomy" id="41990"/>
    <lineage>
        <taxon>Eukaryota</taxon>
        <taxon>Fungi</taxon>
        <taxon>Dikarya</taxon>
        <taxon>Ascomycota</taxon>
        <taxon>Pezizomycotina</taxon>
        <taxon>Sordariomycetes</taxon>
        <taxon>Sordariomycetidae</taxon>
        <taxon>Calosphaeriales</taxon>
        <taxon>Pleurostomataceae</taxon>
        <taxon>Pleurostoma</taxon>
    </lineage>
</organism>
<dbReference type="Proteomes" id="UP001174694">
    <property type="component" value="Unassembled WGS sequence"/>
</dbReference>
<evidence type="ECO:0000313" key="1">
    <source>
        <dbReference type="EMBL" id="KAJ9132630.1"/>
    </source>
</evidence>
<protein>
    <recommendedName>
        <fullName evidence="3">VOC domain-containing protein</fullName>
    </recommendedName>
</protein>
<evidence type="ECO:0000313" key="2">
    <source>
        <dbReference type="Proteomes" id="UP001174694"/>
    </source>
</evidence>
<dbReference type="AlphaFoldDB" id="A0AA38R416"/>
<dbReference type="SUPFAM" id="SSF54593">
    <property type="entry name" value="Glyoxalase/Bleomycin resistance protein/Dihydroxybiphenyl dioxygenase"/>
    <property type="match status" value="1"/>
</dbReference>
<gene>
    <name evidence="1" type="ORF">NKR23_g11085</name>
</gene>
<dbReference type="InterPro" id="IPR029068">
    <property type="entry name" value="Glyas_Bleomycin-R_OHBP_Dase"/>
</dbReference>